<evidence type="ECO:0000313" key="5">
    <source>
        <dbReference type="Proteomes" id="UP000663852"/>
    </source>
</evidence>
<gene>
    <name evidence="2" type="ORF">EDS130_LOCUS38785</name>
    <name evidence="3" type="ORF">XAT740_LOCUS37691</name>
</gene>
<evidence type="ECO:0000256" key="1">
    <source>
        <dbReference type="ARBA" id="ARBA00022737"/>
    </source>
</evidence>
<evidence type="ECO:0000313" key="4">
    <source>
        <dbReference type="Proteomes" id="UP000663828"/>
    </source>
</evidence>
<dbReference type="AlphaFoldDB" id="A0A815NMT4"/>
<dbReference type="InterPro" id="IPR052201">
    <property type="entry name" value="LRR-containing_regulator"/>
</dbReference>
<name>A0A815NMT4_ADIRI</name>
<dbReference type="Pfam" id="PF13516">
    <property type="entry name" value="LRR_6"/>
    <property type="match status" value="2"/>
</dbReference>
<evidence type="ECO:0000313" key="2">
    <source>
        <dbReference type="EMBL" id="CAF1439732.1"/>
    </source>
</evidence>
<proteinExistence type="predicted"/>
<protein>
    <submittedName>
        <fullName evidence="2">Uncharacterized protein</fullName>
    </submittedName>
</protein>
<dbReference type="InterPro" id="IPR032675">
    <property type="entry name" value="LRR_dom_sf"/>
</dbReference>
<comment type="caution">
    <text evidence="2">The sequence shown here is derived from an EMBL/GenBank/DDBJ whole genome shotgun (WGS) entry which is preliminary data.</text>
</comment>
<dbReference type="EMBL" id="CAJNOJ010000415">
    <property type="protein sequence ID" value="CAF1439732.1"/>
    <property type="molecule type" value="Genomic_DNA"/>
</dbReference>
<dbReference type="SUPFAM" id="SSF52047">
    <property type="entry name" value="RNI-like"/>
    <property type="match status" value="1"/>
</dbReference>
<keyword evidence="4" id="KW-1185">Reference proteome</keyword>
<dbReference type="PANTHER" id="PTHR24111:SF0">
    <property type="entry name" value="LEUCINE-RICH REPEAT-CONTAINING PROTEIN"/>
    <property type="match status" value="1"/>
</dbReference>
<organism evidence="2 5">
    <name type="scientific">Adineta ricciae</name>
    <name type="common">Rotifer</name>
    <dbReference type="NCBI Taxonomy" id="249248"/>
    <lineage>
        <taxon>Eukaryota</taxon>
        <taxon>Metazoa</taxon>
        <taxon>Spiralia</taxon>
        <taxon>Gnathifera</taxon>
        <taxon>Rotifera</taxon>
        <taxon>Eurotatoria</taxon>
        <taxon>Bdelloidea</taxon>
        <taxon>Adinetida</taxon>
        <taxon>Adinetidae</taxon>
        <taxon>Adineta</taxon>
    </lineage>
</organism>
<accession>A0A815NMT4</accession>
<reference evidence="2" key="1">
    <citation type="submission" date="2021-02" db="EMBL/GenBank/DDBJ databases">
        <authorList>
            <person name="Nowell W R."/>
        </authorList>
    </citation>
    <scope>NUCLEOTIDE SEQUENCE</scope>
</reference>
<evidence type="ECO:0000313" key="3">
    <source>
        <dbReference type="EMBL" id="CAF1465736.1"/>
    </source>
</evidence>
<dbReference type="OrthoDB" id="8436363at2759"/>
<dbReference type="InterPro" id="IPR001611">
    <property type="entry name" value="Leu-rich_rpt"/>
</dbReference>
<sequence>MADNDLRKTIAELKNESNWNLNAQNLTDEDIKLLANELKSNEDCHVLHLHLNFITDHGIGYLAEMLAINNTITDLYLGANNFGDSGVMKLCEVLMDQNKTLVVIDLTFNQITDSSIDFIMNMLKRNQSIKGFMLIGNPMSEESKDKLRSTAEVRNIRLGVDF</sequence>
<keyword evidence="1" id="KW-0677">Repeat</keyword>
<dbReference type="SMART" id="SM00368">
    <property type="entry name" value="LRR_RI"/>
    <property type="match status" value="3"/>
</dbReference>
<dbReference type="EMBL" id="CAJNOR010003989">
    <property type="protein sequence ID" value="CAF1465736.1"/>
    <property type="molecule type" value="Genomic_DNA"/>
</dbReference>
<dbReference type="Proteomes" id="UP000663852">
    <property type="component" value="Unassembled WGS sequence"/>
</dbReference>
<dbReference type="PANTHER" id="PTHR24111">
    <property type="entry name" value="LEUCINE-RICH REPEAT-CONTAINING PROTEIN 34"/>
    <property type="match status" value="1"/>
</dbReference>
<dbReference type="Gene3D" id="3.80.10.10">
    <property type="entry name" value="Ribonuclease Inhibitor"/>
    <property type="match status" value="1"/>
</dbReference>
<dbReference type="Proteomes" id="UP000663828">
    <property type="component" value="Unassembled WGS sequence"/>
</dbReference>